<accession>A0A1H2UHN3</accession>
<dbReference type="PANTHER" id="PTHR14359">
    <property type="entry name" value="HOMO-OLIGOMERIC FLAVIN CONTAINING CYS DECARBOXYLASE FAMILY"/>
    <property type="match status" value="1"/>
</dbReference>
<keyword evidence="3" id="KW-0479">Metal-binding</keyword>
<dbReference type="InterPro" id="IPR007085">
    <property type="entry name" value="DNA/pantothenate-metab_flavo_C"/>
</dbReference>
<feature type="region of interest" description="Disordered" evidence="4">
    <location>
        <begin position="519"/>
        <end position="543"/>
    </location>
</feature>
<dbReference type="GO" id="GO:0004633">
    <property type="term" value="F:phosphopantothenoylcysteine decarboxylase activity"/>
    <property type="evidence" value="ECO:0007669"/>
    <property type="project" value="UniProtKB-UniRule"/>
</dbReference>
<evidence type="ECO:0000259" key="6">
    <source>
        <dbReference type="Pfam" id="PF04127"/>
    </source>
</evidence>
<feature type="region of interest" description="Phosphopantothenoylcysteine decarboxylase" evidence="3">
    <location>
        <begin position="1"/>
        <end position="309"/>
    </location>
</feature>
<gene>
    <name evidence="3" type="primary">coaBC</name>
    <name evidence="7" type="ORF">SAMN04488238_102382</name>
</gene>
<comment type="function">
    <text evidence="3">Catalyzes two sequential steps in the biosynthesis of coenzyme A. In the first step cysteine is conjugated to 4'-phosphopantothenate to form 4-phosphopantothenoylcysteine. In the second step the latter compound is decarboxylated to form 4'-phosphopantotheine.</text>
</comment>
<dbReference type="GO" id="GO:0010181">
    <property type="term" value="F:FMN binding"/>
    <property type="evidence" value="ECO:0007669"/>
    <property type="project" value="UniProtKB-UniRule"/>
</dbReference>
<keyword evidence="3" id="KW-0511">Multifunctional enzyme</keyword>
<feature type="active site" description="Proton donor" evidence="3">
    <location>
        <position position="224"/>
    </location>
</feature>
<dbReference type="SUPFAM" id="SSF52507">
    <property type="entry name" value="Homo-oligomeric flavin-containing Cys decarboxylases, HFCD"/>
    <property type="match status" value="1"/>
</dbReference>
<keyword evidence="2 3" id="KW-0456">Lyase</keyword>
<evidence type="ECO:0000256" key="3">
    <source>
        <dbReference type="HAMAP-Rule" id="MF_02225"/>
    </source>
</evidence>
<comment type="cofactor">
    <cofactor evidence="3">
        <name>Mg(2+)</name>
        <dbReference type="ChEBI" id="CHEBI:18420"/>
    </cofactor>
</comment>
<feature type="binding site" evidence="3">
    <location>
        <position position="407"/>
    </location>
    <ligand>
        <name>CTP</name>
        <dbReference type="ChEBI" id="CHEBI:37563"/>
    </ligand>
</feature>
<dbReference type="HAMAP" id="MF_02225">
    <property type="entry name" value="CoaBC"/>
    <property type="match status" value="1"/>
</dbReference>
<dbReference type="Pfam" id="PF04127">
    <property type="entry name" value="DFP"/>
    <property type="match status" value="1"/>
</dbReference>
<dbReference type="STRING" id="564137.SAMN04488238_102382"/>
<dbReference type="GO" id="GO:0046872">
    <property type="term" value="F:metal ion binding"/>
    <property type="evidence" value="ECO:0007669"/>
    <property type="project" value="UniProtKB-KW"/>
</dbReference>
<feature type="compositionally biased region" description="Gly residues" evidence="4">
    <location>
        <begin position="521"/>
        <end position="534"/>
    </location>
</feature>
<reference evidence="7 8" key="1">
    <citation type="submission" date="2016-10" db="EMBL/GenBank/DDBJ databases">
        <authorList>
            <person name="de Groot N.N."/>
        </authorList>
    </citation>
    <scope>NUCLEOTIDE SEQUENCE [LARGE SCALE GENOMIC DNA]</scope>
    <source>
        <strain evidence="7 8">CGMCC 1.8894</strain>
    </source>
</reference>
<dbReference type="Pfam" id="PF02441">
    <property type="entry name" value="Flavoprotein"/>
    <property type="match status" value="1"/>
</dbReference>
<keyword evidence="3" id="KW-0285">Flavoprotein</keyword>
<dbReference type="EC" id="4.1.1.36" evidence="3"/>
<feature type="binding site" evidence="3">
    <location>
        <position position="461"/>
    </location>
    <ligand>
        <name>CTP</name>
        <dbReference type="ChEBI" id="CHEBI:37563"/>
    </ligand>
</feature>
<keyword evidence="8" id="KW-1185">Reference proteome</keyword>
<keyword evidence="1 3" id="KW-0210">Decarboxylase</keyword>
<dbReference type="InterPro" id="IPR035929">
    <property type="entry name" value="CoaB-like_sf"/>
</dbReference>
<dbReference type="Proteomes" id="UP000198539">
    <property type="component" value="Unassembled WGS sequence"/>
</dbReference>
<comment type="catalytic activity">
    <reaction evidence="3">
        <text>(R)-4'-phosphopantothenate + L-cysteine + CTP = N-[(R)-4-phosphopantothenoyl]-L-cysteine + CMP + diphosphate + H(+)</text>
        <dbReference type="Rhea" id="RHEA:19397"/>
        <dbReference type="ChEBI" id="CHEBI:10986"/>
        <dbReference type="ChEBI" id="CHEBI:15378"/>
        <dbReference type="ChEBI" id="CHEBI:33019"/>
        <dbReference type="ChEBI" id="CHEBI:35235"/>
        <dbReference type="ChEBI" id="CHEBI:37563"/>
        <dbReference type="ChEBI" id="CHEBI:59458"/>
        <dbReference type="ChEBI" id="CHEBI:60377"/>
        <dbReference type="EC" id="6.3.2.5"/>
    </reaction>
</comment>
<dbReference type="GO" id="GO:0015941">
    <property type="term" value="P:pantothenate catabolic process"/>
    <property type="evidence" value="ECO:0007669"/>
    <property type="project" value="InterPro"/>
</dbReference>
<evidence type="ECO:0000259" key="5">
    <source>
        <dbReference type="Pfam" id="PF02441"/>
    </source>
</evidence>
<dbReference type="EMBL" id="FNOM01000002">
    <property type="protein sequence ID" value="SDW55428.1"/>
    <property type="molecule type" value="Genomic_DNA"/>
</dbReference>
<feature type="binding site" evidence="3">
    <location>
        <position position="443"/>
    </location>
    <ligand>
        <name>CTP</name>
        <dbReference type="ChEBI" id="CHEBI:37563"/>
    </ligand>
</feature>
<protein>
    <recommendedName>
        <fullName evidence="3">Coenzyme A biosynthesis bifunctional protein CoaBC</fullName>
    </recommendedName>
    <alternativeName>
        <fullName evidence="3">DNA/pantothenate metabolism flavoprotein</fullName>
    </alternativeName>
    <alternativeName>
        <fullName evidence="3">Phosphopantothenoylcysteine synthetase/decarboxylase</fullName>
        <shortName evidence="3">PPCS-PPCDC</shortName>
    </alternativeName>
    <domain>
        <recommendedName>
            <fullName evidence="3">Phosphopantothenoylcysteine decarboxylase</fullName>
            <shortName evidence="3">PPC decarboxylase</shortName>
            <shortName evidence="3">PPC-DC</shortName>
            <ecNumber evidence="3">4.1.1.36</ecNumber>
        </recommendedName>
        <alternativeName>
            <fullName evidence="3">CoaC</fullName>
        </alternativeName>
    </domain>
    <domain>
        <recommendedName>
            <fullName evidence="3">Phosphopantothenate--cysteine ligase</fullName>
            <ecNumber evidence="3">6.3.2.5</ecNumber>
        </recommendedName>
        <alternativeName>
            <fullName evidence="3">CoaB</fullName>
        </alternativeName>
        <alternativeName>
            <fullName evidence="3">Phosphopantothenoylcysteine synthetase</fullName>
            <shortName evidence="3">PPC synthetase</shortName>
            <shortName evidence="3">PPC-S</shortName>
        </alternativeName>
    </domain>
</protein>
<evidence type="ECO:0000313" key="8">
    <source>
        <dbReference type="Proteomes" id="UP000198539"/>
    </source>
</evidence>
<feature type="binding site" evidence="3">
    <location>
        <position position="397"/>
    </location>
    <ligand>
        <name>CTP</name>
        <dbReference type="ChEBI" id="CHEBI:37563"/>
    </ligand>
</feature>
<evidence type="ECO:0000256" key="1">
    <source>
        <dbReference type="ARBA" id="ARBA00022793"/>
    </source>
</evidence>
<feature type="region of interest" description="Phosphopantothenate--cysteine ligase" evidence="3">
    <location>
        <begin position="310"/>
        <end position="543"/>
    </location>
</feature>
<dbReference type="UniPathway" id="UPA00241">
    <property type="reaction ID" value="UER00353"/>
</dbReference>
<comment type="caution">
    <text evidence="3">Lacks conserved residue(s) required for the propagation of feature annotation.</text>
</comment>
<keyword evidence="3" id="KW-0460">Magnesium</keyword>
<dbReference type="Gene3D" id="3.40.50.1950">
    <property type="entry name" value="Flavin prenyltransferase-like"/>
    <property type="match status" value="1"/>
</dbReference>
<keyword evidence="3 7" id="KW-0436">Ligase</keyword>
<comment type="pathway">
    <text evidence="3">Cofactor biosynthesis; coenzyme A biosynthesis; CoA from (R)-pantothenate: step 3/5.</text>
</comment>
<dbReference type="EC" id="6.3.2.5" evidence="3"/>
<comment type="pathway">
    <text evidence="3">Cofactor biosynthesis; coenzyme A biosynthesis; CoA from (R)-pantothenate: step 2/5.</text>
</comment>
<comment type="similarity">
    <text evidence="3">In the C-terminal section; belongs to the PPC synthetase family.</text>
</comment>
<sequence length="543" mass="55122">MVPRAIVPEPVPCAAVLRVGGPLSSAPPPCGWRGNRPAFKLTLLFDWVVRSAFELVTRRAGSSGAGIMLAGRQVLLIIGGGIAAYKALELIRLLRGAGAGVVPVMTTAAAQFVTPLSVAALAGHRVYATLFDLKDEAEMGHIQLSRLADLIVVAPATSDLLAKMAGGHADDLASTLLLATDTPVLVAPAMNVRMWDHPATRRNMAQVQGDGVACIGPDSGEMACGEYGPGRMAEPTAILQAVREILRAGGAPDGRGAVGGGQGIGLGIAQRDVSGTPTSVAPVAETGAASAHSLETAAAPLRGPLTGRHVLITSGPTHEPIDPVRYIANRSSGAQGAALAAACRDLGARVTFVTGPASVPPPAGVDVVRVETALEMLAAVQGALPADVAIFAAAVADWRVANAGAQKLKKTEGGLPVLEFSENPDILATVSAHPHRPALVVGFAAETHDVAAYAHAKRLRKGCDWIVANDVSPGTGIMGGSDNAVHLITADGSEVWPMLPKTEVARRLANRIAAVLPPGTGDSGGFGGVSGDGRGSPPQGASG</sequence>
<dbReference type="GO" id="GO:0015937">
    <property type="term" value="P:coenzyme A biosynthetic process"/>
    <property type="evidence" value="ECO:0007669"/>
    <property type="project" value="UniProtKB-UniRule"/>
</dbReference>
<dbReference type="GO" id="GO:0071513">
    <property type="term" value="C:phosphopantothenoylcysteine decarboxylase complex"/>
    <property type="evidence" value="ECO:0007669"/>
    <property type="project" value="TreeGrafter"/>
</dbReference>
<dbReference type="AlphaFoldDB" id="A0A1H2UHN3"/>
<evidence type="ECO:0000313" key="7">
    <source>
        <dbReference type="EMBL" id="SDW55428.1"/>
    </source>
</evidence>
<comment type="catalytic activity">
    <reaction evidence="3">
        <text>N-[(R)-4-phosphopantothenoyl]-L-cysteine + H(+) = (R)-4'-phosphopantetheine + CO2</text>
        <dbReference type="Rhea" id="RHEA:16793"/>
        <dbReference type="ChEBI" id="CHEBI:15378"/>
        <dbReference type="ChEBI" id="CHEBI:16526"/>
        <dbReference type="ChEBI" id="CHEBI:59458"/>
        <dbReference type="ChEBI" id="CHEBI:61723"/>
        <dbReference type="EC" id="4.1.1.36"/>
    </reaction>
</comment>
<dbReference type="SUPFAM" id="SSF102645">
    <property type="entry name" value="CoaB-like"/>
    <property type="match status" value="1"/>
</dbReference>
<feature type="domain" description="Flavoprotein" evidence="5">
    <location>
        <begin position="73"/>
        <end position="244"/>
    </location>
</feature>
<feature type="binding site" evidence="3">
    <location>
        <position position="457"/>
    </location>
    <ligand>
        <name>CTP</name>
        <dbReference type="ChEBI" id="CHEBI:37563"/>
    </ligand>
</feature>
<evidence type="ECO:0000256" key="2">
    <source>
        <dbReference type="ARBA" id="ARBA00023239"/>
    </source>
</evidence>
<feature type="binding site" evidence="3">
    <location>
        <begin position="424"/>
        <end position="427"/>
    </location>
    <ligand>
        <name>CTP</name>
        <dbReference type="ChEBI" id="CHEBI:37563"/>
    </ligand>
</feature>
<dbReference type="InterPro" id="IPR005252">
    <property type="entry name" value="CoaBC"/>
</dbReference>
<dbReference type="InterPro" id="IPR003382">
    <property type="entry name" value="Flavoprotein"/>
</dbReference>
<feature type="domain" description="DNA/pantothenate metabolism flavoprotein C-terminal" evidence="6">
    <location>
        <begin position="305"/>
        <end position="514"/>
    </location>
</feature>
<dbReference type="GO" id="GO:0004632">
    <property type="term" value="F:phosphopantothenate--cysteine ligase activity"/>
    <property type="evidence" value="ECO:0007669"/>
    <property type="project" value="UniProtKB-UniRule"/>
</dbReference>
<dbReference type="Gene3D" id="3.40.50.10300">
    <property type="entry name" value="CoaB-like"/>
    <property type="match status" value="1"/>
</dbReference>
<proteinExistence type="inferred from homology"/>
<keyword evidence="3" id="KW-0288">FMN</keyword>
<comment type="similarity">
    <text evidence="3">In the N-terminal section; belongs to the HFCD (homo-oligomeric flavin containing Cys decarboxylase) superfamily.</text>
</comment>
<name>A0A1H2UHN3_9RHOB</name>
<organism evidence="7 8">
    <name type="scientific">Roseicitreum antarcticum</name>
    <dbReference type="NCBI Taxonomy" id="564137"/>
    <lineage>
        <taxon>Bacteria</taxon>
        <taxon>Pseudomonadati</taxon>
        <taxon>Pseudomonadota</taxon>
        <taxon>Alphaproteobacteria</taxon>
        <taxon>Rhodobacterales</taxon>
        <taxon>Paracoccaceae</taxon>
        <taxon>Roseicitreum</taxon>
    </lineage>
</organism>
<dbReference type="PANTHER" id="PTHR14359:SF6">
    <property type="entry name" value="PHOSPHOPANTOTHENOYLCYSTEINE DECARBOXYLASE"/>
    <property type="match status" value="1"/>
</dbReference>
<comment type="cofactor">
    <cofactor evidence="3">
        <name>FMN</name>
        <dbReference type="ChEBI" id="CHEBI:58210"/>
    </cofactor>
    <text evidence="3">Binds 1 FMN per subunit.</text>
</comment>
<dbReference type="InterPro" id="IPR036551">
    <property type="entry name" value="Flavin_trans-like"/>
</dbReference>
<evidence type="ECO:0000256" key="4">
    <source>
        <dbReference type="SAM" id="MobiDB-lite"/>
    </source>
</evidence>